<feature type="region of interest" description="Disordered" evidence="16">
    <location>
        <begin position="424"/>
        <end position="447"/>
    </location>
</feature>
<keyword evidence="6" id="KW-0285">Flavoprotein</keyword>
<evidence type="ECO:0000256" key="15">
    <source>
        <dbReference type="ARBA" id="ARBA00048407"/>
    </source>
</evidence>
<comment type="catalytic activity">
    <reaction evidence="15">
        <text>L-lysine + NADPH + O2 = N(6)-hydroxy-L-lysine + NADP(+) + H2O</text>
        <dbReference type="Rhea" id="RHEA:23228"/>
        <dbReference type="ChEBI" id="CHEBI:15377"/>
        <dbReference type="ChEBI" id="CHEBI:15379"/>
        <dbReference type="ChEBI" id="CHEBI:32551"/>
        <dbReference type="ChEBI" id="CHEBI:57783"/>
        <dbReference type="ChEBI" id="CHEBI:57820"/>
        <dbReference type="ChEBI" id="CHEBI:58349"/>
        <dbReference type="EC" id="1.14.13.59"/>
    </reaction>
</comment>
<keyword evidence="10" id="KW-0503">Monooxygenase</keyword>
<evidence type="ECO:0000256" key="4">
    <source>
        <dbReference type="ARBA" id="ARBA00013076"/>
    </source>
</evidence>
<evidence type="ECO:0000256" key="1">
    <source>
        <dbReference type="ARBA" id="ARBA00001974"/>
    </source>
</evidence>
<evidence type="ECO:0000256" key="3">
    <source>
        <dbReference type="ARBA" id="ARBA00007588"/>
    </source>
</evidence>
<keyword evidence="8" id="KW-0521">NADP</keyword>
<dbReference type="Gene3D" id="3.50.50.60">
    <property type="entry name" value="FAD/NAD(P)-binding domain"/>
    <property type="match status" value="1"/>
</dbReference>
<evidence type="ECO:0000256" key="13">
    <source>
        <dbReference type="ARBA" id="ARBA00032493"/>
    </source>
</evidence>
<gene>
    <name evidence="17" type="ORF">BLA60_02430</name>
</gene>
<evidence type="ECO:0000256" key="14">
    <source>
        <dbReference type="ARBA" id="ARBA00032738"/>
    </source>
</evidence>
<evidence type="ECO:0000256" key="5">
    <source>
        <dbReference type="ARBA" id="ARBA00016406"/>
    </source>
</evidence>
<evidence type="ECO:0000256" key="16">
    <source>
        <dbReference type="SAM" id="MobiDB-lite"/>
    </source>
</evidence>
<dbReference type="PANTHER" id="PTHR42802:SF1">
    <property type="entry name" value="L-ORNITHINE N(5)-MONOOXYGENASE"/>
    <property type="match status" value="1"/>
</dbReference>
<dbReference type="SUPFAM" id="SSF51905">
    <property type="entry name" value="FAD/NAD(P)-binding domain"/>
    <property type="match status" value="2"/>
</dbReference>
<proteinExistence type="inferred from homology"/>
<evidence type="ECO:0000256" key="12">
    <source>
        <dbReference type="ARBA" id="ARBA00031158"/>
    </source>
</evidence>
<dbReference type="AlphaFoldDB" id="A0A7Z0WTA3"/>
<keyword evidence="18" id="KW-1185">Reference proteome</keyword>
<name>A0A7Z0WTA3_9PSEU</name>
<comment type="caution">
    <text evidence="17">The sequence shown here is derived from an EMBL/GenBank/DDBJ whole genome shotgun (WGS) entry which is preliminary data.</text>
</comment>
<evidence type="ECO:0000256" key="9">
    <source>
        <dbReference type="ARBA" id="ARBA00023002"/>
    </source>
</evidence>
<dbReference type="GO" id="GO:0047091">
    <property type="term" value="F:L-lysine 6-monooxygenase (NADPH) activity"/>
    <property type="evidence" value="ECO:0007669"/>
    <property type="project" value="UniProtKB-EC"/>
</dbReference>
<evidence type="ECO:0000256" key="11">
    <source>
        <dbReference type="ARBA" id="ARBA00029939"/>
    </source>
</evidence>
<reference evidence="17 18" key="1">
    <citation type="submission" date="2016-12" db="EMBL/GenBank/DDBJ databases">
        <title>The draft genome sequence of Actinophytocola xinjiangensis.</title>
        <authorList>
            <person name="Wang W."/>
            <person name="Yuan L."/>
        </authorList>
    </citation>
    <scope>NUCLEOTIDE SEQUENCE [LARGE SCALE GENOMIC DNA]</scope>
    <source>
        <strain evidence="17 18">CGMCC 4.4663</strain>
    </source>
</reference>
<keyword evidence="9" id="KW-0560">Oxidoreductase</keyword>
<evidence type="ECO:0000256" key="2">
    <source>
        <dbReference type="ARBA" id="ARBA00004924"/>
    </source>
</evidence>
<dbReference type="Proteomes" id="UP000185696">
    <property type="component" value="Unassembled WGS sequence"/>
</dbReference>
<dbReference type="Pfam" id="PF13434">
    <property type="entry name" value="Lys_Orn_oxgnase"/>
    <property type="match status" value="1"/>
</dbReference>
<sequence length="447" mass="49483">MDVAGVGLGPCNLSLAALLAPLADVQARFLEARSSFQWHCGIMVPGAQLQVSFLKDLVTLVDPCNPFSFLNYLATEGLLHRFLIAHTDRCSRQEFERYYQWAAGQIASIRWDHGVDSVDLRDGRFEITCAGREPVRARNLVIGSGRTPALPDFARPLRGDSVLHSAELRIVRPATAGRDVMVVGAGQSGAEVVNHLISDDAGLPRSLTWVSSRVGFLPIDDSPFSNEWFHPAYVDHFYGLSAQRREELLRRQRLASDGVTESLLRDIYRRLYELDVLEPHRLGYRLLVNRRVSDLFTDPSGDATGGTDRLMAIIRDEDTGKIESCAADVVVFATGYRSEFPAYLEPLRDRILDGDGSLRVRRDYSLDWDGPDDLGIYVQNSAEATHGIADPNLSLAAWRSARIANSIVGRTVYRTEDSRSTISWEGADPAGDRPAAFTSDRVGVPLP</sequence>
<protein>
    <recommendedName>
        <fullName evidence="5">L-lysine N6-monooxygenase MbtG</fullName>
        <ecNumber evidence="4">1.14.13.59</ecNumber>
    </recommendedName>
    <alternativeName>
        <fullName evidence="14">Lysine 6-N-hydroxylase</fullName>
    </alternativeName>
    <alternativeName>
        <fullName evidence="13">Lysine N6-hydroxylase</fullName>
    </alternativeName>
    <alternativeName>
        <fullName evidence="11">Lysine-N-oxygenase</fullName>
    </alternativeName>
    <alternativeName>
        <fullName evidence="12">Mycobactin synthase protein G</fullName>
    </alternativeName>
</protein>
<dbReference type="InterPro" id="IPR025700">
    <property type="entry name" value="Lys/Orn_oxygenase"/>
</dbReference>
<evidence type="ECO:0000313" key="18">
    <source>
        <dbReference type="Proteomes" id="UP000185696"/>
    </source>
</evidence>
<comment type="similarity">
    <text evidence="3">Belongs to the lysine N(6)-hydroxylase/L-ornithine N(5)-oxygenase family.</text>
</comment>
<comment type="cofactor">
    <cofactor evidence="1">
        <name>FAD</name>
        <dbReference type="ChEBI" id="CHEBI:57692"/>
    </cofactor>
</comment>
<comment type="pathway">
    <text evidence="2">Siderophore biosynthesis.</text>
</comment>
<evidence type="ECO:0000256" key="6">
    <source>
        <dbReference type="ARBA" id="ARBA00022630"/>
    </source>
</evidence>
<keyword evidence="7" id="KW-0274">FAD</keyword>
<accession>A0A7Z0WTA3</accession>
<evidence type="ECO:0000256" key="7">
    <source>
        <dbReference type="ARBA" id="ARBA00022827"/>
    </source>
</evidence>
<dbReference type="EC" id="1.14.13.59" evidence="4"/>
<dbReference type="PANTHER" id="PTHR42802">
    <property type="entry name" value="MONOOXYGENASE"/>
    <property type="match status" value="1"/>
</dbReference>
<evidence type="ECO:0000313" key="17">
    <source>
        <dbReference type="EMBL" id="OLF14517.1"/>
    </source>
</evidence>
<dbReference type="EMBL" id="MSIF01000001">
    <property type="protein sequence ID" value="OLF14517.1"/>
    <property type="molecule type" value="Genomic_DNA"/>
</dbReference>
<dbReference type="InterPro" id="IPR036188">
    <property type="entry name" value="FAD/NAD-bd_sf"/>
</dbReference>
<organism evidence="17 18">
    <name type="scientific">Actinophytocola xinjiangensis</name>
    <dbReference type="NCBI Taxonomy" id="485602"/>
    <lineage>
        <taxon>Bacteria</taxon>
        <taxon>Bacillati</taxon>
        <taxon>Actinomycetota</taxon>
        <taxon>Actinomycetes</taxon>
        <taxon>Pseudonocardiales</taxon>
        <taxon>Pseudonocardiaceae</taxon>
    </lineage>
</organism>
<evidence type="ECO:0000256" key="8">
    <source>
        <dbReference type="ARBA" id="ARBA00022857"/>
    </source>
</evidence>
<evidence type="ECO:0000256" key="10">
    <source>
        <dbReference type="ARBA" id="ARBA00023033"/>
    </source>
</evidence>